<dbReference type="Pfam" id="PF04932">
    <property type="entry name" value="Wzy_C"/>
    <property type="match status" value="1"/>
</dbReference>
<dbReference type="GO" id="GO:0016020">
    <property type="term" value="C:membrane"/>
    <property type="evidence" value="ECO:0007669"/>
    <property type="project" value="UniProtKB-SubCell"/>
</dbReference>
<dbReference type="EMBL" id="MJIE01000001">
    <property type="protein sequence ID" value="OLR54782.1"/>
    <property type="molecule type" value="Genomic_DNA"/>
</dbReference>
<dbReference type="STRING" id="1261640.BHK98_00975"/>
<feature type="transmembrane region" description="Helical" evidence="5">
    <location>
        <begin position="469"/>
        <end position="485"/>
    </location>
</feature>
<accession>A0A1Q9JEW4</accession>
<feature type="transmembrane region" description="Helical" evidence="5">
    <location>
        <begin position="269"/>
        <end position="285"/>
    </location>
</feature>
<comment type="subcellular location">
    <subcellularLocation>
        <location evidence="1">Membrane</location>
        <topology evidence="1">Multi-pass membrane protein</topology>
    </subcellularLocation>
</comment>
<feature type="domain" description="O-antigen ligase-related" evidence="6">
    <location>
        <begin position="256"/>
        <end position="416"/>
    </location>
</feature>
<feature type="transmembrane region" description="Helical" evidence="5">
    <location>
        <begin position="294"/>
        <end position="312"/>
    </location>
</feature>
<dbReference type="Proteomes" id="UP000187404">
    <property type="component" value="Unassembled WGS sequence"/>
</dbReference>
<gene>
    <name evidence="7" type="ORF">BHK98_00975</name>
</gene>
<evidence type="ECO:0000313" key="7">
    <source>
        <dbReference type="EMBL" id="OLR54782.1"/>
    </source>
</evidence>
<keyword evidence="4 5" id="KW-0472">Membrane</keyword>
<dbReference type="PANTHER" id="PTHR37422">
    <property type="entry name" value="TEICHURONIC ACID BIOSYNTHESIS PROTEIN TUAE"/>
    <property type="match status" value="1"/>
</dbReference>
<keyword evidence="2 5" id="KW-0812">Transmembrane</keyword>
<feature type="transmembrane region" description="Helical" evidence="5">
    <location>
        <begin position="77"/>
        <end position="98"/>
    </location>
</feature>
<evidence type="ECO:0000256" key="1">
    <source>
        <dbReference type="ARBA" id="ARBA00004141"/>
    </source>
</evidence>
<reference evidence="7 8" key="1">
    <citation type="journal article" date="2016" name="Appl. Environ. Microbiol.">
        <title>Function and Phylogeny of Bacterial Butyryl Coenzyme A:Acetate Transferases and Their Diversity in the Proximal Colon of Swine.</title>
        <authorList>
            <person name="Trachsel J."/>
            <person name="Bayles D.O."/>
            <person name="Looft T."/>
            <person name="Levine U.Y."/>
            <person name="Allen H.K."/>
        </authorList>
    </citation>
    <scope>NUCLEOTIDE SEQUENCE [LARGE SCALE GENOMIC DNA]</scope>
    <source>
        <strain evidence="7 8">68-3-10</strain>
    </source>
</reference>
<keyword evidence="8" id="KW-1185">Reference proteome</keyword>
<sequence length="508" mass="57334">MAADRENIKGAYSVFQKIVGYFQFYSAESEEKSGHVKYAAAVFCFVIIFSLSVILHIDKSVFYDTSTVFMSILDSLHRMGVAQIALIDAALLAAVLCLREKRNLEAKSNWYISLFWYTWNILFVTAGLTHNIGSGYLLSQVIIMIAIPLLYRKRKVGGIAELLDSAAMAVIAVMLAVTVIHMICFPYGYITHYIVNDDGSRTAWQLWSTYLNRYRGITSNPNILGEFMTMGILSSLYLIYRDTGKKYILYAIVLGFCIGQAVMSISRTALLSEILLFVAWMILYGKSRKGFRKFLLILLIAVLSALLTYFIINRGTDNYGLLSSLQAPVAVYAADGSSITQRLEKSTDLNTFSSGRIEIWKIYLDHLNMGGHDVSYSYPIRVMNTLGNGYNYYSLAHNVALEYAYRCGIPTGILFLAQEILSFAFCIRVIFMRRNKMKDEYVFSVLAITAFLVTGSLEPISEVFTRPLLLLYYLALLPVFAWGVIQDESDSRYVGTHDAARRRTEVQV</sequence>
<organism evidence="7 8">
    <name type="scientific">Hornefia porci</name>
    <dbReference type="NCBI Taxonomy" id="2652292"/>
    <lineage>
        <taxon>Bacteria</taxon>
        <taxon>Bacillati</taxon>
        <taxon>Bacillota</taxon>
        <taxon>Clostridia</taxon>
        <taxon>Peptostreptococcales</taxon>
        <taxon>Anaerovoracaceae</taxon>
        <taxon>Hornefia</taxon>
    </lineage>
</organism>
<dbReference type="InterPro" id="IPR007016">
    <property type="entry name" value="O-antigen_ligase-rel_domated"/>
</dbReference>
<feature type="transmembrane region" description="Helical" evidence="5">
    <location>
        <begin position="163"/>
        <end position="190"/>
    </location>
</feature>
<dbReference type="PANTHER" id="PTHR37422:SF13">
    <property type="entry name" value="LIPOPOLYSACCHARIDE BIOSYNTHESIS PROTEIN PA4999-RELATED"/>
    <property type="match status" value="1"/>
</dbReference>
<feature type="transmembrane region" description="Helical" evidence="5">
    <location>
        <begin position="441"/>
        <end position="457"/>
    </location>
</feature>
<comment type="caution">
    <text evidence="7">The sequence shown here is derived from an EMBL/GenBank/DDBJ whole genome shotgun (WGS) entry which is preliminary data.</text>
</comment>
<evidence type="ECO:0000256" key="3">
    <source>
        <dbReference type="ARBA" id="ARBA00022989"/>
    </source>
</evidence>
<evidence type="ECO:0000256" key="5">
    <source>
        <dbReference type="SAM" id="Phobius"/>
    </source>
</evidence>
<dbReference type="AlphaFoldDB" id="A0A1Q9JEW4"/>
<feature type="transmembrane region" description="Helical" evidence="5">
    <location>
        <begin position="223"/>
        <end position="240"/>
    </location>
</feature>
<feature type="transmembrane region" description="Helical" evidence="5">
    <location>
        <begin position="247"/>
        <end position="263"/>
    </location>
</feature>
<evidence type="ECO:0000259" key="6">
    <source>
        <dbReference type="Pfam" id="PF04932"/>
    </source>
</evidence>
<evidence type="ECO:0000256" key="2">
    <source>
        <dbReference type="ARBA" id="ARBA00022692"/>
    </source>
</evidence>
<evidence type="ECO:0000256" key="4">
    <source>
        <dbReference type="ARBA" id="ARBA00023136"/>
    </source>
</evidence>
<feature type="transmembrane region" description="Helical" evidence="5">
    <location>
        <begin position="38"/>
        <end position="57"/>
    </location>
</feature>
<evidence type="ECO:0000313" key="8">
    <source>
        <dbReference type="Proteomes" id="UP000187404"/>
    </source>
</evidence>
<feature type="transmembrane region" description="Helical" evidence="5">
    <location>
        <begin position="134"/>
        <end position="151"/>
    </location>
</feature>
<dbReference type="InterPro" id="IPR051533">
    <property type="entry name" value="WaaL-like"/>
</dbReference>
<keyword evidence="3 5" id="KW-1133">Transmembrane helix</keyword>
<name>A0A1Q9JEW4_9FIRM</name>
<feature type="transmembrane region" description="Helical" evidence="5">
    <location>
        <begin position="403"/>
        <end position="429"/>
    </location>
</feature>
<feature type="transmembrane region" description="Helical" evidence="5">
    <location>
        <begin position="110"/>
        <end position="128"/>
    </location>
</feature>
<proteinExistence type="predicted"/>
<protein>
    <recommendedName>
        <fullName evidence="6">O-antigen ligase-related domain-containing protein</fullName>
    </recommendedName>
</protein>